<dbReference type="InterPro" id="IPR003309">
    <property type="entry name" value="SCAN_dom"/>
</dbReference>
<protein>
    <recommendedName>
        <fullName evidence="1">SCAN box domain-containing protein</fullName>
    </recommendedName>
</protein>
<evidence type="ECO:0000313" key="2">
    <source>
        <dbReference type="EMBL" id="PWA19683.1"/>
    </source>
</evidence>
<dbReference type="EMBL" id="NHOQ01002094">
    <property type="protein sequence ID" value="PWA19683.1"/>
    <property type="molecule type" value="Genomic_DNA"/>
</dbReference>
<dbReference type="PANTHER" id="PTHR46888:SF1">
    <property type="entry name" value="RIBONUCLEASE H"/>
    <property type="match status" value="1"/>
</dbReference>
<keyword evidence="3" id="KW-1185">Reference proteome</keyword>
<dbReference type="AlphaFoldDB" id="A0A315V8H4"/>
<sequence>MDDYLQIFPYLLARASSDGLETSTTNCWCHHDGCKYFSSNQKHGTSVLTYRNDLRYRFSAGLKATKDFSNYDCLDVLSCPGYNLSTHHHHSEREQVTEGQMFREEIQTTLSSATTSSSLQLFLGQKSFQLTSCLPCDVSEKPDQKASKARSAFVHMDVDVSMNYDQVKLAVLQKYDINSETYRQRFRSLQVEPEETPKELYIRLKELYVKWVQPN</sequence>
<dbReference type="PROSITE" id="PS50804">
    <property type="entry name" value="SCAN_BOX"/>
    <property type="match status" value="1"/>
</dbReference>
<dbReference type="Proteomes" id="UP000250572">
    <property type="component" value="Unassembled WGS sequence"/>
</dbReference>
<dbReference type="InterPro" id="IPR038269">
    <property type="entry name" value="SCAN_sf"/>
</dbReference>
<proteinExistence type="predicted"/>
<gene>
    <name evidence="2" type="ORF">CCH79_00007086</name>
</gene>
<feature type="domain" description="SCAN box" evidence="1">
    <location>
        <begin position="183"/>
        <end position="215"/>
    </location>
</feature>
<dbReference type="Gene3D" id="1.10.4020.10">
    <property type="entry name" value="DNA breaking-rejoining enzymes"/>
    <property type="match status" value="1"/>
</dbReference>
<evidence type="ECO:0000259" key="1">
    <source>
        <dbReference type="PROSITE" id="PS50804"/>
    </source>
</evidence>
<name>A0A315V8H4_GAMAF</name>
<evidence type="ECO:0000313" key="3">
    <source>
        <dbReference type="Proteomes" id="UP000250572"/>
    </source>
</evidence>
<dbReference type="SUPFAM" id="SSF47353">
    <property type="entry name" value="Retrovirus capsid dimerization domain-like"/>
    <property type="match status" value="1"/>
</dbReference>
<dbReference type="Pfam" id="PF02023">
    <property type="entry name" value="SCAN"/>
    <property type="match status" value="1"/>
</dbReference>
<feature type="non-terminal residue" evidence="2">
    <location>
        <position position="215"/>
    </location>
</feature>
<accession>A0A315V8H4</accession>
<reference evidence="2 3" key="1">
    <citation type="journal article" date="2018" name="G3 (Bethesda)">
        <title>A High-Quality Reference Genome for the Invasive Mosquitofish Gambusia affinis Using a Chicago Library.</title>
        <authorList>
            <person name="Hoffberg S.L."/>
            <person name="Troendle N.J."/>
            <person name="Glenn T.C."/>
            <person name="Mahmud O."/>
            <person name="Louha S."/>
            <person name="Chalopin D."/>
            <person name="Bennetzen J.L."/>
            <person name="Mauricio R."/>
        </authorList>
    </citation>
    <scope>NUCLEOTIDE SEQUENCE [LARGE SCALE GENOMIC DNA]</scope>
    <source>
        <strain evidence="2">NE01/NJP1002.9</strain>
        <tissue evidence="2">Muscle</tissue>
    </source>
</reference>
<organism evidence="2 3">
    <name type="scientific">Gambusia affinis</name>
    <name type="common">Western mosquitofish</name>
    <name type="synonym">Heterandria affinis</name>
    <dbReference type="NCBI Taxonomy" id="33528"/>
    <lineage>
        <taxon>Eukaryota</taxon>
        <taxon>Metazoa</taxon>
        <taxon>Chordata</taxon>
        <taxon>Craniata</taxon>
        <taxon>Vertebrata</taxon>
        <taxon>Euteleostomi</taxon>
        <taxon>Actinopterygii</taxon>
        <taxon>Neopterygii</taxon>
        <taxon>Teleostei</taxon>
        <taxon>Neoteleostei</taxon>
        <taxon>Acanthomorphata</taxon>
        <taxon>Ovalentaria</taxon>
        <taxon>Atherinomorphae</taxon>
        <taxon>Cyprinodontiformes</taxon>
        <taxon>Poeciliidae</taxon>
        <taxon>Poeciliinae</taxon>
        <taxon>Gambusia</taxon>
    </lineage>
</organism>
<dbReference type="PANTHER" id="PTHR46888">
    <property type="entry name" value="ZINC KNUCKLE DOMAINCONTAINING PROTEIN-RELATED"/>
    <property type="match status" value="1"/>
</dbReference>
<comment type="caution">
    <text evidence="2">The sequence shown here is derived from an EMBL/GenBank/DDBJ whole genome shotgun (WGS) entry which is preliminary data.</text>
</comment>